<keyword evidence="3" id="KW-1185">Reference proteome</keyword>
<protein>
    <submittedName>
        <fullName evidence="2">Uncharacterized protein</fullName>
    </submittedName>
</protein>
<evidence type="ECO:0000256" key="1">
    <source>
        <dbReference type="SAM" id="MobiDB-lite"/>
    </source>
</evidence>
<dbReference type="EMBL" id="JAFIMR010000004">
    <property type="protein sequence ID" value="KAI1879219.1"/>
    <property type="molecule type" value="Genomic_DNA"/>
</dbReference>
<accession>A0A9Q0AQ67</accession>
<evidence type="ECO:0000313" key="3">
    <source>
        <dbReference type="Proteomes" id="UP000829685"/>
    </source>
</evidence>
<dbReference type="AlphaFoldDB" id="A0A9Q0AQ67"/>
<reference evidence="2" key="1">
    <citation type="submission" date="2021-03" db="EMBL/GenBank/DDBJ databases">
        <title>Revisited historic fungal species revealed as producer of novel bioactive compounds through whole genome sequencing and comparative genomics.</title>
        <authorList>
            <person name="Vignolle G.A."/>
            <person name="Hochenegger N."/>
            <person name="Mach R.L."/>
            <person name="Mach-Aigner A.R."/>
            <person name="Javad Rahimi M."/>
            <person name="Salim K.A."/>
            <person name="Chan C.M."/>
            <person name="Lim L.B.L."/>
            <person name="Cai F."/>
            <person name="Druzhinina I.S."/>
            <person name="U'Ren J.M."/>
            <person name="Derntl C."/>
        </authorList>
    </citation>
    <scope>NUCLEOTIDE SEQUENCE</scope>
    <source>
        <strain evidence="2">TUCIM 5799</strain>
    </source>
</reference>
<sequence>MAKTRKCYYVVSGNSGSRFKGFEAMSEAESWMEGEEPVRGAAHRSFETSDAEPSHFAQFDGLESDGQAGFEDELARSQN</sequence>
<comment type="caution">
    <text evidence="2">The sequence shown here is derived from an EMBL/GenBank/DDBJ whole genome shotgun (WGS) entry which is preliminary data.</text>
</comment>
<proteinExistence type="predicted"/>
<dbReference type="Proteomes" id="UP000829685">
    <property type="component" value="Unassembled WGS sequence"/>
</dbReference>
<gene>
    <name evidence="2" type="ORF">JX265_002173</name>
</gene>
<organism evidence="2 3">
    <name type="scientific">Neoarthrinium moseri</name>
    <dbReference type="NCBI Taxonomy" id="1658444"/>
    <lineage>
        <taxon>Eukaryota</taxon>
        <taxon>Fungi</taxon>
        <taxon>Dikarya</taxon>
        <taxon>Ascomycota</taxon>
        <taxon>Pezizomycotina</taxon>
        <taxon>Sordariomycetes</taxon>
        <taxon>Xylariomycetidae</taxon>
        <taxon>Amphisphaeriales</taxon>
        <taxon>Apiosporaceae</taxon>
        <taxon>Neoarthrinium</taxon>
    </lineage>
</organism>
<name>A0A9Q0AQ67_9PEZI</name>
<evidence type="ECO:0000313" key="2">
    <source>
        <dbReference type="EMBL" id="KAI1879219.1"/>
    </source>
</evidence>
<feature type="region of interest" description="Disordered" evidence="1">
    <location>
        <begin position="38"/>
        <end position="79"/>
    </location>
</feature>